<evidence type="ECO:0000313" key="1">
    <source>
        <dbReference type="EMBL" id="MCI74713.1"/>
    </source>
</evidence>
<proteinExistence type="predicted"/>
<organism evidence="1 2">
    <name type="scientific">Trifolium medium</name>
    <dbReference type="NCBI Taxonomy" id="97028"/>
    <lineage>
        <taxon>Eukaryota</taxon>
        <taxon>Viridiplantae</taxon>
        <taxon>Streptophyta</taxon>
        <taxon>Embryophyta</taxon>
        <taxon>Tracheophyta</taxon>
        <taxon>Spermatophyta</taxon>
        <taxon>Magnoliopsida</taxon>
        <taxon>eudicotyledons</taxon>
        <taxon>Gunneridae</taxon>
        <taxon>Pentapetalae</taxon>
        <taxon>rosids</taxon>
        <taxon>fabids</taxon>
        <taxon>Fabales</taxon>
        <taxon>Fabaceae</taxon>
        <taxon>Papilionoideae</taxon>
        <taxon>50 kb inversion clade</taxon>
        <taxon>NPAAA clade</taxon>
        <taxon>Hologalegina</taxon>
        <taxon>IRL clade</taxon>
        <taxon>Trifolieae</taxon>
        <taxon>Trifolium</taxon>
    </lineage>
</organism>
<dbReference type="EMBL" id="LXQA010866172">
    <property type="protein sequence ID" value="MCI74713.1"/>
    <property type="molecule type" value="Genomic_DNA"/>
</dbReference>
<comment type="caution">
    <text evidence="1">The sequence shown here is derived from an EMBL/GenBank/DDBJ whole genome shotgun (WGS) entry which is preliminary data.</text>
</comment>
<evidence type="ECO:0000313" key="2">
    <source>
        <dbReference type="Proteomes" id="UP000265520"/>
    </source>
</evidence>
<accession>A0A392UM59</accession>
<reference evidence="1 2" key="1">
    <citation type="journal article" date="2018" name="Front. Plant Sci.">
        <title>Red Clover (Trifolium pratense) and Zigzag Clover (T. medium) - A Picture of Genomic Similarities and Differences.</title>
        <authorList>
            <person name="Dluhosova J."/>
            <person name="Istvanek J."/>
            <person name="Nedelnik J."/>
            <person name="Repkova J."/>
        </authorList>
    </citation>
    <scope>NUCLEOTIDE SEQUENCE [LARGE SCALE GENOMIC DNA]</scope>
    <source>
        <strain evidence="2">cv. 10/8</strain>
        <tissue evidence="1">Leaf</tissue>
    </source>
</reference>
<dbReference type="Proteomes" id="UP000265520">
    <property type="component" value="Unassembled WGS sequence"/>
</dbReference>
<dbReference type="AlphaFoldDB" id="A0A392UM59"/>
<protein>
    <submittedName>
        <fullName evidence="1">Uncharacterized protein</fullName>
    </submittedName>
</protein>
<sequence length="66" mass="7023">SFSSKILDTSIARLSPAYTPARSTAFSSSVTVSSGPLLRFPSICPPAHEPCLQNPGRWQVEHPSPG</sequence>
<keyword evidence="2" id="KW-1185">Reference proteome</keyword>
<feature type="non-terminal residue" evidence="1">
    <location>
        <position position="1"/>
    </location>
</feature>
<name>A0A392UM59_9FABA</name>